<feature type="binding site" evidence="2">
    <location>
        <position position="107"/>
    </location>
    <ligand>
        <name>Fe cation</name>
        <dbReference type="ChEBI" id="CHEBI:24875"/>
    </ligand>
</feature>
<gene>
    <name evidence="6" type="ORF">FOY51_26215</name>
</gene>
<dbReference type="AlphaFoldDB" id="A0A5A7S4X9"/>
<feature type="binding site" evidence="2">
    <location>
        <position position="109"/>
    </location>
    <ligand>
        <name>Fe cation</name>
        <dbReference type="ChEBI" id="CHEBI:24875"/>
    </ligand>
</feature>
<dbReference type="InterPro" id="IPR012093">
    <property type="entry name" value="Pirin"/>
</dbReference>
<dbReference type="InterPro" id="IPR011051">
    <property type="entry name" value="RmlC_Cupin_sf"/>
</dbReference>
<dbReference type="GO" id="GO:0046872">
    <property type="term" value="F:metal ion binding"/>
    <property type="evidence" value="ECO:0007669"/>
    <property type="project" value="UniProtKB-KW"/>
</dbReference>
<organism evidence="6 7">
    <name type="scientific">Antrihabitans cavernicola</name>
    <dbReference type="NCBI Taxonomy" id="2495913"/>
    <lineage>
        <taxon>Bacteria</taxon>
        <taxon>Bacillati</taxon>
        <taxon>Actinomycetota</taxon>
        <taxon>Actinomycetes</taxon>
        <taxon>Mycobacteriales</taxon>
        <taxon>Nocardiaceae</taxon>
        <taxon>Antrihabitans</taxon>
    </lineage>
</organism>
<sequence length="248" mass="26701">MKLHVNNVTVIPSADRAHWWNEWLDSKQSFPATGNFDLAGNAHGLLLVHNEDVVDSGAGFDTHQHRDMEIVTWVLEGSVVHQDSVGNSGVIYPDLVQRMSAGSGIMHSEKNGSGWRDRKPLHVIQMWVPPDENGVAPSYQESDVGTRLAANGLTTVASGMAKHREDTSVTIGNRNAAMHVARLGAGQSVTIPEAPYLHVFVAKGAAEFEGHGNLAQGDAARITAGGGYRVTAKDDAEIVVWEMHASAR</sequence>
<feature type="binding site" evidence="2">
    <location>
        <position position="65"/>
    </location>
    <ligand>
        <name>Fe cation</name>
        <dbReference type="ChEBI" id="CHEBI:24875"/>
    </ligand>
</feature>
<dbReference type="Pfam" id="PF17954">
    <property type="entry name" value="Pirin_C_2"/>
    <property type="match status" value="1"/>
</dbReference>
<keyword evidence="2" id="KW-0479">Metal-binding</keyword>
<keyword evidence="2" id="KW-0408">Iron</keyword>
<evidence type="ECO:0000256" key="1">
    <source>
        <dbReference type="ARBA" id="ARBA00008416"/>
    </source>
</evidence>
<dbReference type="PANTHER" id="PTHR43212:SF3">
    <property type="entry name" value="QUERCETIN 2,3-DIOXYGENASE"/>
    <property type="match status" value="1"/>
</dbReference>
<evidence type="ECO:0000313" key="6">
    <source>
        <dbReference type="EMBL" id="KAA0016522.1"/>
    </source>
</evidence>
<keyword evidence="7" id="KW-1185">Reference proteome</keyword>
<comment type="cofactor">
    <cofactor evidence="2">
        <name>Fe cation</name>
        <dbReference type="ChEBI" id="CHEBI:24875"/>
    </cofactor>
    <text evidence="2">Binds 1 Fe cation per subunit.</text>
</comment>
<accession>A0A5A7S4X9</accession>
<dbReference type="OrthoDB" id="321327at2"/>
<feature type="domain" description="Pirin N-terminal" evidence="4">
    <location>
        <begin position="22"/>
        <end position="128"/>
    </location>
</feature>
<dbReference type="InterPro" id="IPR041602">
    <property type="entry name" value="Quercetinase_C"/>
</dbReference>
<dbReference type="Gene3D" id="2.60.120.10">
    <property type="entry name" value="Jelly Rolls"/>
    <property type="match status" value="2"/>
</dbReference>
<dbReference type="Pfam" id="PF02678">
    <property type="entry name" value="Pirin"/>
    <property type="match status" value="1"/>
</dbReference>
<evidence type="ECO:0000313" key="7">
    <source>
        <dbReference type="Proteomes" id="UP000322244"/>
    </source>
</evidence>
<dbReference type="InterPro" id="IPR003829">
    <property type="entry name" value="Pirin_N_dom"/>
</dbReference>
<dbReference type="SUPFAM" id="SSF51182">
    <property type="entry name" value="RmlC-like cupins"/>
    <property type="match status" value="1"/>
</dbReference>
<evidence type="ECO:0000259" key="5">
    <source>
        <dbReference type="Pfam" id="PF17954"/>
    </source>
</evidence>
<reference evidence="6 7" key="1">
    <citation type="submission" date="2019-07" db="EMBL/GenBank/DDBJ databases">
        <title>Rhodococcus cavernicolus sp. nov., isolated from a cave.</title>
        <authorList>
            <person name="Lee S.D."/>
        </authorList>
    </citation>
    <scope>NUCLEOTIDE SEQUENCE [LARGE SCALE GENOMIC DNA]</scope>
    <source>
        <strain evidence="6 7">C1-24</strain>
    </source>
</reference>
<evidence type="ECO:0000256" key="2">
    <source>
        <dbReference type="PIRSR" id="PIRSR006232-1"/>
    </source>
</evidence>
<dbReference type="PANTHER" id="PTHR43212">
    <property type="entry name" value="QUERCETIN 2,3-DIOXYGENASE"/>
    <property type="match status" value="1"/>
</dbReference>
<protein>
    <submittedName>
        <fullName evidence="6">Pirin family protein</fullName>
    </submittedName>
</protein>
<comment type="similarity">
    <text evidence="1 3">Belongs to the pirin family.</text>
</comment>
<feature type="binding site" evidence="2">
    <location>
        <position position="63"/>
    </location>
    <ligand>
        <name>Fe cation</name>
        <dbReference type="ChEBI" id="CHEBI:24875"/>
    </ligand>
</feature>
<dbReference type="RefSeq" id="WP_149433231.1">
    <property type="nucleotide sequence ID" value="NZ_VLNY01000027.1"/>
</dbReference>
<dbReference type="EMBL" id="VLNY01000027">
    <property type="protein sequence ID" value="KAA0016522.1"/>
    <property type="molecule type" value="Genomic_DNA"/>
</dbReference>
<evidence type="ECO:0000259" key="4">
    <source>
        <dbReference type="Pfam" id="PF02678"/>
    </source>
</evidence>
<dbReference type="PIRSF" id="PIRSF006232">
    <property type="entry name" value="Pirin"/>
    <property type="match status" value="1"/>
</dbReference>
<dbReference type="InterPro" id="IPR014710">
    <property type="entry name" value="RmlC-like_jellyroll"/>
</dbReference>
<evidence type="ECO:0000256" key="3">
    <source>
        <dbReference type="RuleBase" id="RU003457"/>
    </source>
</evidence>
<proteinExistence type="inferred from homology"/>
<comment type="caution">
    <text evidence="6">The sequence shown here is derived from an EMBL/GenBank/DDBJ whole genome shotgun (WGS) entry which is preliminary data.</text>
</comment>
<dbReference type="Proteomes" id="UP000322244">
    <property type="component" value="Unassembled WGS sequence"/>
</dbReference>
<feature type="domain" description="Quercetin 2,3-dioxygenase C-terminal cupin" evidence="5">
    <location>
        <begin position="162"/>
        <end position="243"/>
    </location>
</feature>
<name>A0A5A7S4X9_9NOCA</name>